<dbReference type="PANTHER" id="PTHR10285">
    <property type="entry name" value="URIDINE KINASE"/>
    <property type="match status" value="1"/>
</dbReference>
<dbReference type="NCBIfam" id="NF006746">
    <property type="entry name" value="PRK09270.1-5"/>
    <property type="match status" value="1"/>
</dbReference>
<evidence type="ECO:0000313" key="1">
    <source>
        <dbReference type="EMBL" id="CRL12097.1"/>
    </source>
</evidence>
<dbReference type="Proteomes" id="UP000043764">
    <property type="component" value="Unassembled WGS sequence"/>
</dbReference>
<keyword evidence="2" id="KW-1185">Reference proteome</keyword>
<sequence length="216" mass="23147">MSKTDTLTALSDLVDAVQARPLQAGRARRLVALAGAPGSGKSTLASRLVEALCAAGTQAAVVPMDGFHLDNRLLAERDLLPRKGAPETFDQRGFARLVAALASDRDVIYPIFDRSLDLAIAGAGAVDGACEVAVLEGNYLLFDSDGWRDLAPMWDLSVRVDVPRSVLRQRLVERWHIHGLAPAEAEARADGNDMVNADRILAAALPAQITWKGQTE</sequence>
<accession>A0A0H5D4H2</accession>
<proteinExistence type="predicted"/>
<dbReference type="Pfam" id="PF03308">
    <property type="entry name" value="MeaB"/>
    <property type="match status" value="1"/>
</dbReference>
<dbReference type="SUPFAM" id="SSF52540">
    <property type="entry name" value="P-loop containing nucleoside triphosphate hydrolases"/>
    <property type="match status" value="1"/>
</dbReference>
<reference evidence="2" key="1">
    <citation type="submission" date="2015-05" db="EMBL/GenBank/DDBJ databases">
        <authorList>
            <person name="Rodrigo-Torres Lidia"/>
            <person name="Arahal R.David."/>
        </authorList>
    </citation>
    <scope>NUCLEOTIDE SEQUENCE [LARGE SCALE GENOMIC DNA]</scope>
    <source>
        <strain evidence="2">CECT 7321</strain>
    </source>
</reference>
<name>A0A0H5D4H2_9RHOB</name>
<dbReference type="Gene3D" id="3.40.50.300">
    <property type="entry name" value="P-loop containing nucleotide triphosphate hydrolases"/>
    <property type="match status" value="1"/>
</dbReference>
<evidence type="ECO:0000313" key="2">
    <source>
        <dbReference type="Proteomes" id="UP000043764"/>
    </source>
</evidence>
<dbReference type="RefSeq" id="WP_050673926.1">
    <property type="nucleotide sequence ID" value="NZ_CVRL01000037.1"/>
</dbReference>
<dbReference type="GO" id="GO:0004594">
    <property type="term" value="F:pantothenate kinase activity"/>
    <property type="evidence" value="ECO:0007669"/>
    <property type="project" value="UniProtKB-EC"/>
</dbReference>
<organism evidence="1 2">
    <name type="scientific">Phaeobacter italicus</name>
    <dbReference type="NCBI Taxonomy" id="481446"/>
    <lineage>
        <taxon>Bacteria</taxon>
        <taxon>Pseudomonadati</taxon>
        <taxon>Pseudomonadota</taxon>
        <taxon>Alphaproteobacteria</taxon>
        <taxon>Rhodobacterales</taxon>
        <taxon>Roseobacteraceae</taxon>
        <taxon>Phaeobacter</taxon>
    </lineage>
</organism>
<gene>
    <name evidence="1" type="primary">coaA</name>
    <name evidence="1" type="ORF">NIT7321_02969</name>
</gene>
<dbReference type="STRING" id="481446.NIT7645_03504"/>
<keyword evidence="1" id="KW-0418">Kinase</keyword>
<keyword evidence="1" id="KW-0808">Transferase</keyword>
<dbReference type="InterPro" id="IPR027417">
    <property type="entry name" value="P-loop_NTPase"/>
</dbReference>
<dbReference type="AlphaFoldDB" id="A0A0H5D4H2"/>
<protein>
    <submittedName>
        <fullName evidence="1">Pantothenate kinase</fullName>
        <ecNumber evidence="1">2.7.1.33</ecNumber>
    </submittedName>
</protein>
<dbReference type="EC" id="2.7.1.33" evidence="1"/>
<dbReference type="EMBL" id="CVRL01000037">
    <property type="protein sequence ID" value="CRL12097.1"/>
    <property type="molecule type" value="Genomic_DNA"/>
</dbReference>